<evidence type="ECO:0000313" key="3">
    <source>
        <dbReference type="Proteomes" id="UP001566132"/>
    </source>
</evidence>
<keyword evidence="1" id="KW-0812">Transmembrane</keyword>
<sequence length="63" mass="7697">MMILPDLSEERREKTRIFYWLILVTFVRRPLFFKRSDLKIYLFLLDALKAQIPNNRKTLQPPC</sequence>
<comment type="caution">
    <text evidence="2">The sequence shown here is derived from an EMBL/GenBank/DDBJ whole genome shotgun (WGS) entry which is preliminary data.</text>
</comment>
<gene>
    <name evidence="2" type="ORF">ABEB36_010953</name>
</gene>
<reference evidence="2 3" key="1">
    <citation type="submission" date="2024-05" db="EMBL/GenBank/DDBJ databases">
        <title>Genetic variation in Jamaican populations of the coffee berry borer (Hypothenemus hampei).</title>
        <authorList>
            <person name="Errbii M."/>
            <person name="Myrie A."/>
        </authorList>
    </citation>
    <scope>NUCLEOTIDE SEQUENCE [LARGE SCALE GENOMIC DNA]</scope>
    <source>
        <strain evidence="2">JA-Hopewell-2020-01-JO</strain>
        <tissue evidence="2">Whole body</tissue>
    </source>
</reference>
<proteinExistence type="predicted"/>
<accession>A0ABD1EDX9</accession>
<protein>
    <submittedName>
        <fullName evidence="2">Uncharacterized protein</fullName>
    </submittedName>
</protein>
<dbReference type="Proteomes" id="UP001566132">
    <property type="component" value="Unassembled WGS sequence"/>
</dbReference>
<feature type="transmembrane region" description="Helical" evidence="1">
    <location>
        <begin position="17"/>
        <end position="33"/>
    </location>
</feature>
<name>A0ABD1EDX9_HYPHA</name>
<keyword evidence="1" id="KW-1133">Transmembrane helix</keyword>
<keyword evidence="1" id="KW-0472">Membrane</keyword>
<organism evidence="2 3">
    <name type="scientific">Hypothenemus hampei</name>
    <name type="common">Coffee berry borer</name>
    <dbReference type="NCBI Taxonomy" id="57062"/>
    <lineage>
        <taxon>Eukaryota</taxon>
        <taxon>Metazoa</taxon>
        <taxon>Ecdysozoa</taxon>
        <taxon>Arthropoda</taxon>
        <taxon>Hexapoda</taxon>
        <taxon>Insecta</taxon>
        <taxon>Pterygota</taxon>
        <taxon>Neoptera</taxon>
        <taxon>Endopterygota</taxon>
        <taxon>Coleoptera</taxon>
        <taxon>Polyphaga</taxon>
        <taxon>Cucujiformia</taxon>
        <taxon>Curculionidae</taxon>
        <taxon>Scolytinae</taxon>
        <taxon>Hypothenemus</taxon>
    </lineage>
</organism>
<evidence type="ECO:0000313" key="2">
    <source>
        <dbReference type="EMBL" id="KAL1492748.1"/>
    </source>
</evidence>
<keyword evidence="3" id="KW-1185">Reference proteome</keyword>
<dbReference type="EMBL" id="JBDJPC010000008">
    <property type="protein sequence ID" value="KAL1492748.1"/>
    <property type="molecule type" value="Genomic_DNA"/>
</dbReference>
<evidence type="ECO:0000256" key="1">
    <source>
        <dbReference type="SAM" id="Phobius"/>
    </source>
</evidence>
<dbReference type="AlphaFoldDB" id="A0ABD1EDX9"/>